<evidence type="ECO:0000259" key="2">
    <source>
        <dbReference type="Pfam" id="PF03551"/>
    </source>
</evidence>
<dbReference type="InterPro" id="IPR036388">
    <property type="entry name" value="WH-like_DNA-bd_sf"/>
</dbReference>
<dbReference type="PANTHER" id="PTHR43252:SF6">
    <property type="entry name" value="NEGATIVE TRANSCRIPTION REGULATOR PADR"/>
    <property type="match status" value="1"/>
</dbReference>
<dbReference type="EMBL" id="CP036402">
    <property type="protein sequence ID" value="QBI19657.1"/>
    <property type="molecule type" value="Genomic_DNA"/>
</dbReference>
<dbReference type="InterPro" id="IPR018309">
    <property type="entry name" value="Tscrpt_reg_PadR_C"/>
</dbReference>
<name>A0A411YEY5_9ACTN</name>
<accession>A0A411YEY5</accession>
<feature type="domain" description="Transcription regulator PadR N-terminal" evidence="2">
    <location>
        <begin position="7"/>
        <end position="79"/>
    </location>
</feature>
<dbReference type="OrthoDB" id="3186544at2"/>
<gene>
    <name evidence="4" type="ORF">ER308_08915</name>
</gene>
<proteinExistence type="predicted"/>
<dbReference type="InterPro" id="IPR036390">
    <property type="entry name" value="WH_DNA-bd_sf"/>
</dbReference>
<dbReference type="Pfam" id="PF10400">
    <property type="entry name" value="Vir_act_alpha_C"/>
    <property type="match status" value="1"/>
</dbReference>
<reference evidence="4 5" key="1">
    <citation type="submission" date="2019-01" db="EMBL/GenBank/DDBJ databases">
        <title>Egibacter rhizosphaerae EGI 80759T.</title>
        <authorList>
            <person name="Chen D.-D."/>
            <person name="Tian Y."/>
            <person name="Jiao J.-Y."/>
            <person name="Zhang X.-T."/>
            <person name="Zhang Y.-G."/>
            <person name="Zhang Y."/>
            <person name="Xiao M."/>
            <person name="Shu W.-S."/>
            <person name="Li W.-J."/>
        </authorList>
    </citation>
    <scope>NUCLEOTIDE SEQUENCE [LARGE SCALE GENOMIC DNA]</scope>
    <source>
        <strain evidence="4 5">EGI 80759</strain>
    </source>
</reference>
<evidence type="ECO:0000256" key="1">
    <source>
        <dbReference type="SAM" id="MobiDB-lite"/>
    </source>
</evidence>
<keyword evidence="5" id="KW-1185">Reference proteome</keyword>
<dbReference type="Pfam" id="PF03551">
    <property type="entry name" value="PadR"/>
    <property type="match status" value="1"/>
</dbReference>
<dbReference type="KEGG" id="erz:ER308_08915"/>
<dbReference type="InterPro" id="IPR005149">
    <property type="entry name" value="Tscrpt_reg_PadR_N"/>
</dbReference>
<dbReference type="RefSeq" id="WP_131154654.1">
    <property type="nucleotide sequence ID" value="NZ_CP036402.1"/>
</dbReference>
<evidence type="ECO:0000259" key="3">
    <source>
        <dbReference type="Pfam" id="PF10400"/>
    </source>
</evidence>
<dbReference type="PANTHER" id="PTHR43252">
    <property type="entry name" value="TRANSCRIPTIONAL REGULATOR YQJI"/>
    <property type="match status" value="1"/>
</dbReference>
<protein>
    <submittedName>
        <fullName evidence="4">PadR family transcriptional regulator</fullName>
    </submittedName>
</protein>
<evidence type="ECO:0000313" key="4">
    <source>
        <dbReference type="EMBL" id="QBI19657.1"/>
    </source>
</evidence>
<organism evidence="4 5">
    <name type="scientific">Egibacter rhizosphaerae</name>
    <dbReference type="NCBI Taxonomy" id="1670831"/>
    <lineage>
        <taxon>Bacteria</taxon>
        <taxon>Bacillati</taxon>
        <taxon>Actinomycetota</taxon>
        <taxon>Nitriliruptoria</taxon>
        <taxon>Egibacterales</taxon>
        <taxon>Egibacteraceae</taxon>
        <taxon>Egibacter</taxon>
    </lineage>
</organism>
<feature type="domain" description="Transcription regulator PadR C-terminal" evidence="3">
    <location>
        <begin position="93"/>
        <end position="169"/>
    </location>
</feature>
<dbReference type="Gene3D" id="1.10.10.10">
    <property type="entry name" value="Winged helix-like DNA-binding domain superfamily/Winged helix DNA-binding domain"/>
    <property type="match status" value="1"/>
</dbReference>
<dbReference type="SUPFAM" id="SSF46785">
    <property type="entry name" value="Winged helix' DNA-binding domain"/>
    <property type="match status" value="1"/>
</dbReference>
<dbReference type="AlphaFoldDB" id="A0A411YEY5"/>
<feature type="region of interest" description="Disordered" evidence="1">
    <location>
        <begin position="188"/>
        <end position="216"/>
    </location>
</feature>
<evidence type="ECO:0000313" key="5">
    <source>
        <dbReference type="Proteomes" id="UP000291469"/>
    </source>
</evidence>
<sequence>MAIRNALLALLAEGPKHGYQLKVEFEAATGDSWPLNIGQVYTTLQRCARDGLLEPAEASGSDARQRRYQLTDAGREVLDAWLAAPVDRDPPQRDELAVKLLVVLAASAADPAVVIQAQRTATLERLQRLNQLARGADPAGDLAWLLVVDHLIFQAEAEVRWLDLCEQRLARAGHEAVAAAARRAAAAGRAGGGGEDAEGAAADGSRDVQSEAGGSR</sequence>
<dbReference type="Proteomes" id="UP000291469">
    <property type="component" value="Chromosome"/>
</dbReference>